<keyword evidence="2" id="KW-1185">Reference proteome</keyword>
<evidence type="ECO:0000313" key="2">
    <source>
        <dbReference type="Proteomes" id="UP000001116"/>
    </source>
</evidence>
<dbReference type="STRING" id="266940.Krad_1754"/>
<proteinExistence type="predicted"/>
<protein>
    <submittedName>
        <fullName evidence="1">Uncharacterized protein</fullName>
    </submittedName>
</protein>
<gene>
    <name evidence="1" type="ordered locus">Krad_1754</name>
</gene>
<sequence>MTGRRDRIPGDTLIGPFVIWTMRAKRHGRPIGALRQNGRVVGAGIRIGPRLVCVALKSTIPAYRKRTS</sequence>
<dbReference type="RefSeq" id="WP_011981621.1">
    <property type="nucleotide sequence ID" value="NC_009664.2"/>
</dbReference>
<dbReference type="HOGENOM" id="CLU_2788356_0_0_11"/>
<dbReference type="Proteomes" id="UP000001116">
    <property type="component" value="Chromosome"/>
</dbReference>
<evidence type="ECO:0000313" key="1">
    <source>
        <dbReference type="EMBL" id="ABS03240.1"/>
    </source>
</evidence>
<reference evidence="2" key="1">
    <citation type="journal article" date="2008" name="PLoS ONE">
        <title>Survival in nuclear waste, extreme resistance, and potential applications gleaned from the genome sequence of Kineococcus radiotolerans SRS30216.</title>
        <authorList>
            <person name="Bagwell C.E."/>
            <person name="Bhat S."/>
            <person name="Hawkins G.M."/>
            <person name="Smith B.W."/>
            <person name="Biswas T."/>
            <person name="Hoover T.R."/>
            <person name="Saunders E."/>
            <person name="Han C.S."/>
            <person name="Tsodikov O.V."/>
            <person name="Shimkets L.J."/>
        </authorList>
    </citation>
    <scope>NUCLEOTIDE SEQUENCE [LARGE SCALE GENOMIC DNA]</scope>
    <source>
        <strain evidence="2">ATCC BAA-149 / DSM 14245 / SRS30216</strain>
    </source>
</reference>
<name>A6W8V1_KINRD</name>
<accession>A6W8V1</accession>
<organism evidence="1 2">
    <name type="scientific">Kineococcus radiotolerans (strain ATCC BAA-149 / DSM 14245 / SRS30216)</name>
    <dbReference type="NCBI Taxonomy" id="266940"/>
    <lineage>
        <taxon>Bacteria</taxon>
        <taxon>Bacillati</taxon>
        <taxon>Actinomycetota</taxon>
        <taxon>Actinomycetes</taxon>
        <taxon>Kineosporiales</taxon>
        <taxon>Kineosporiaceae</taxon>
        <taxon>Kineococcus</taxon>
    </lineage>
</organism>
<dbReference type="AlphaFoldDB" id="A6W8V1"/>
<dbReference type="KEGG" id="kra:Krad_1754"/>
<dbReference type="EMBL" id="CP000750">
    <property type="protein sequence ID" value="ABS03240.1"/>
    <property type="molecule type" value="Genomic_DNA"/>
</dbReference>